<accession>A0ABM8V6U0</accession>
<evidence type="ECO:0000256" key="3">
    <source>
        <dbReference type="ARBA" id="ARBA00022597"/>
    </source>
</evidence>
<evidence type="ECO:0000313" key="7">
    <source>
        <dbReference type="EMBL" id="CAG5091046.1"/>
    </source>
</evidence>
<keyword evidence="3 5" id="KW-0762">Sugar transport</keyword>
<comment type="caution">
    <text evidence="7">The sequence shown here is derived from an EMBL/GenBank/DDBJ whole genome shotgun (WGS) entry which is preliminary data.</text>
</comment>
<dbReference type="PANTHER" id="PTHR30061:SF50">
    <property type="entry name" value="MALTOSE_MALTODEXTRIN-BINDING PERIPLASMIC PROTEIN"/>
    <property type="match status" value="1"/>
</dbReference>
<comment type="similarity">
    <text evidence="1 5">Belongs to the bacterial solute-binding protein 1 family.</text>
</comment>
<keyword evidence="5" id="KW-0472">Membrane</keyword>
<dbReference type="PRINTS" id="PR00181">
    <property type="entry name" value="MALTOSEBP"/>
</dbReference>
<evidence type="ECO:0000256" key="6">
    <source>
        <dbReference type="SAM" id="MobiDB-lite"/>
    </source>
</evidence>
<evidence type="ECO:0000256" key="5">
    <source>
        <dbReference type="RuleBase" id="RU365005"/>
    </source>
</evidence>
<dbReference type="RefSeq" id="WP_244860626.1">
    <property type="nucleotide sequence ID" value="NZ_CAJRAY010000078.1"/>
</dbReference>
<dbReference type="Pfam" id="PF13416">
    <property type="entry name" value="SBP_bac_8"/>
    <property type="match status" value="1"/>
</dbReference>
<sequence length="446" mass="48585">MNTRNKKWMSMVIMLVLALVLAACGGGNNNAGNTGSNAGGETSSNGQNSGNAGGNSGDAGAEEPQIEEGAQLLVWDNSDAEFEWAQYVAEEFTKQYGIPVTVENVNHTDAPGKLQTDGPAGLGADVFLAPHDHTGNMASAGLILENFYSDEIMNEHIDAAITGGSFEGKLYGYPIAVETYGLFYNKDLAEKAPETWEELFEMAKAFNDSANQKYGFMYEVGNFYYDFSFIGGYGGYVFGSDNTDPNDLGLNSEAAVKAAQFVKRIHDEILPIKKEDITYDIKDSLFKEGKLMFNMNGPWAAAGYRDAGVNFGVAPLPKLDNGEHPTSFSGIKSYYVNAYTKYPEAASLYAKFAASKEMQLKRFEITGQVPTLKSLSDDPTIKSDPVVSGIMEQAQYAIPMPNIPEMQTVWGPMASAFSLIWNENIDPQQALDDAKKQIEDAIKLMQ</sequence>
<dbReference type="CDD" id="cd13586">
    <property type="entry name" value="PBP2_Maltose_binding_like"/>
    <property type="match status" value="1"/>
</dbReference>
<dbReference type="Gene3D" id="3.40.190.10">
    <property type="entry name" value="Periplasmic binding protein-like II"/>
    <property type="match status" value="2"/>
</dbReference>
<keyword evidence="4 5" id="KW-0732">Signal</keyword>
<dbReference type="Proteomes" id="UP000681526">
    <property type="component" value="Unassembled WGS sequence"/>
</dbReference>
<evidence type="ECO:0000256" key="4">
    <source>
        <dbReference type="ARBA" id="ARBA00022729"/>
    </source>
</evidence>
<dbReference type="InterPro" id="IPR006059">
    <property type="entry name" value="SBP"/>
</dbReference>
<reference evidence="7 8" key="1">
    <citation type="submission" date="2021-04" db="EMBL/GenBank/DDBJ databases">
        <authorList>
            <person name="Rakotoarivonina H."/>
        </authorList>
    </citation>
    <scope>NUCLEOTIDE SEQUENCE [LARGE SCALE GENOMIC DNA]</scope>
    <source>
        <strain evidence="7 8">XE</strain>
    </source>
</reference>
<dbReference type="SUPFAM" id="SSF53850">
    <property type="entry name" value="Periplasmic binding protein-like II"/>
    <property type="match status" value="1"/>
</dbReference>
<name>A0ABM8V6U0_THEXY</name>
<feature type="chain" id="PRO_5044972054" description="Maltodextrin-binding protein" evidence="5">
    <location>
        <begin position="23"/>
        <end position="446"/>
    </location>
</feature>
<comment type="subcellular location">
    <subcellularLocation>
        <location evidence="5">Cell membrane</location>
        <topology evidence="5">Lipid-anchor</topology>
    </subcellularLocation>
</comment>
<evidence type="ECO:0000256" key="2">
    <source>
        <dbReference type="ARBA" id="ARBA00022448"/>
    </source>
</evidence>
<keyword evidence="5" id="KW-1003">Cell membrane</keyword>
<feature type="compositionally biased region" description="Low complexity" evidence="6">
    <location>
        <begin position="34"/>
        <end position="50"/>
    </location>
</feature>
<feature type="region of interest" description="Disordered" evidence="6">
    <location>
        <begin position="34"/>
        <end position="63"/>
    </location>
</feature>
<dbReference type="PANTHER" id="PTHR30061">
    <property type="entry name" value="MALTOSE-BINDING PERIPLASMIC PROTEIN"/>
    <property type="match status" value="1"/>
</dbReference>
<evidence type="ECO:0000313" key="8">
    <source>
        <dbReference type="Proteomes" id="UP000681526"/>
    </source>
</evidence>
<organism evidence="7 8">
    <name type="scientific">Thermobacillus xylanilyticus</name>
    <dbReference type="NCBI Taxonomy" id="76633"/>
    <lineage>
        <taxon>Bacteria</taxon>
        <taxon>Bacillati</taxon>
        <taxon>Bacillota</taxon>
        <taxon>Bacilli</taxon>
        <taxon>Bacillales</taxon>
        <taxon>Paenibacillaceae</taxon>
        <taxon>Thermobacillus</taxon>
    </lineage>
</organism>
<keyword evidence="8" id="KW-1185">Reference proteome</keyword>
<gene>
    <name evidence="7" type="primary">txxe 3001</name>
    <name evidence="7" type="ORF">TXXE_14920</name>
</gene>
<proteinExistence type="inferred from homology"/>
<keyword evidence="2 5" id="KW-0813">Transport</keyword>
<evidence type="ECO:0000256" key="1">
    <source>
        <dbReference type="ARBA" id="ARBA00008520"/>
    </source>
</evidence>
<keyword evidence="5" id="KW-0449">Lipoprotein</keyword>
<dbReference type="InterPro" id="IPR006060">
    <property type="entry name" value="Maltose/Cyclodextrin-bd"/>
</dbReference>
<protein>
    <recommendedName>
        <fullName evidence="5">Maltodextrin-binding protein</fullName>
    </recommendedName>
</protein>
<dbReference type="PROSITE" id="PS51257">
    <property type="entry name" value="PROKAR_LIPOPROTEIN"/>
    <property type="match status" value="1"/>
</dbReference>
<feature type="signal peptide" evidence="5">
    <location>
        <begin position="1"/>
        <end position="22"/>
    </location>
</feature>
<dbReference type="EMBL" id="CAJRAY010000078">
    <property type="protein sequence ID" value="CAG5091046.1"/>
    <property type="molecule type" value="Genomic_DNA"/>
</dbReference>